<protein>
    <recommendedName>
        <fullName evidence="6">Calsequestrin</fullName>
    </recommendedName>
</protein>
<comment type="similarity">
    <text evidence="2 6">Belongs to the calsequestrin family.</text>
</comment>
<evidence type="ECO:0000256" key="2">
    <source>
        <dbReference type="ARBA" id="ARBA00010987"/>
    </source>
</evidence>
<dbReference type="Pfam" id="PF01216">
    <property type="entry name" value="Calsequestrin"/>
    <property type="match status" value="1"/>
</dbReference>
<comment type="function">
    <text evidence="6">Calsequestrin is a high-capacity, moderate affinity, calcium-binding protein and thus acts as an internal calcium store in muscle.</text>
</comment>
<dbReference type="GO" id="GO:0033018">
    <property type="term" value="C:sarcoplasmic reticulum lumen"/>
    <property type="evidence" value="ECO:0007669"/>
    <property type="project" value="UniProtKB-SubCell"/>
</dbReference>
<dbReference type="GO" id="GO:0051279">
    <property type="term" value="P:regulation of release of sequestered calcium ion into cytosol"/>
    <property type="evidence" value="ECO:0007669"/>
    <property type="project" value="TreeGrafter"/>
</dbReference>
<accession>A0A401RK96</accession>
<comment type="caution">
    <text evidence="8">The sequence shown here is derived from an EMBL/GenBank/DDBJ whole genome shotgun (WGS) entry which is preliminary data.</text>
</comment>
<dbReference type="STRING" id="137246.A0A401RK96"/>
<keyword evidence="7" id="KW-0732">Signal</keyword>
<dbReference type="InterPro" id="IPR001393">
    <property type="entry name" value="Calsequestrin"/>
</dbReference>
<feature type="signal peptide" evidence="7">
    <location>
        <begin position="1"/>
        <end position="18"/>
    </location>
</feature>
<dbReference type="PANTHER" id="PTHR10033:SF0">
    <property type="entry name" value="CALSEQUESTRIN"/>
    <property type="match status" value="1"/>
</dbReference>
<sequence length="77" mass="9069">MWHVWLLLVALALAPSRAEEGIDIPEYDGVDRVIHLSPKNYKPVLKKFDVLCLYYHEAIEDDKVAQKQFEWEELTLE</sequence>
<dbReference type="OMA" id="AFPLWEM"/>
<keyword evidence="5" id="KW-0514">Muscle protein</keyword>
<evidence type="ECO:0000313" key="8">
    <source>
        <dbReference type="EMBL" id="GCC18539.1"/>
    </source>
</evidence>
<evidence type="ECO:0000256" key="6">
    <source>
        <dbReference type="RuleBase" id="RU000648"/>
    </source>
</evidence>
<evidence type="ECO:0000256" key="7">
    <source>
        <dbReference type="SAM" id="SignalP"/>
    </source>
</evidence>
<keyword evidence="3 6" id="KW-0106">Calcium</keyword>
<name>A0A401RK96_CHIPU</name>
<dbReference type="GO" id="GO:0005509">
    <property type="term" value="F:calcium ion binding"/>
    <property type="evidence" value="ECO:0007669"/>
    <property type="project" value="InterPro"/>
</dbReference>
<keyword evidence="4" id="KW-0703">Sarcoplasmic reticulum</keyword>
<dbReference type="PRINTS" id="PR00312">
    <property type="entry name" value="CALSEQUESTRN"/>
</dbReference>
<feature type="chain" id="PRO_5019373960" description="Calsequestrin" evidence="7">
    <location>
        <begin position="19"/>
        <end position="77"/>
    </location>
</feature>
<dbReference type="AlphaFoldDB" id="A0A401RK96"/>
<dbReference type="Gene3D" id="3.40.30.10">
    <property type="entry name" value="Glutaredoxin"/>
    <property type="match status" value="1"/>
</dbReference>
<evidence type="ECO:0000256" key="4">
    <source>
        <dbReference type="ARBA" id="ARBA00022951"/>
    </source>
</evidence>
<evidence type="ECO:0000256" key="1">
    <source>
        <dbReference type="ARBA" id="ARBA00004564"/>
    </source>
</evidence>
<gene>
    <name evidence="8" type="ORF">chiPu_0022538</name>
</gene>
<dbReference type="Proteomes" id="UP000287033">
    <property type="component" value="Unassembled WGS sequence"/>
</dbReference>
<reference evidence="8 9" key="1">
    <citation type="journal article" date="2018" name="Nat. Ecol. Evol.">
        <title>Shark genomes provide insights into elasmobranch evolution and the origin of vertebrates.</title>
        <authorList>
            <person name="Hara Y"/>
            <person name="Yamaguchi K"/>
            <person name="Onimaru K"/>
            <person name="Kadota M"/>
            <person name="Koyanagi M"/>
            <person name="Keeley SD"/>
            <person name="Tatsumi K"/>
            <person name="Tanaka K"/>
            <person name="Motone F"/>
            <person name="Kageyama Y"/>
            <person name="Nozu R"/>
            <person name="Adachi N"/>
            <person name="Nishimura O"/>
            <person name="Nakagawa R"/>
            <person name="Tanegashima C"/>
            <person name="Kiyatake I"/>
            <person name="Matsumoto R"/>
            <person name="Murakumo K"/>
            <person name="Nishida K"/>
            <person name="Terakita A"/>
            <person name="Kuratani S"/>
            <person name="Sato K"/>
            <person name="Hyodo S Kuraku.S."/>
        </authorList>
    </citation>
    <scope>NUCLEOTIDE SEQUENCE [LARGE SCALE GENOMIC DNA]</scope>
</reference>
<keyword evidence="9" id="KW-1185">Reference proteome</keyword>
<proteinExistence type="inferred from homology"/>
<dbReference type="EMBL" id="BEZZ01008710">
    <property type="protein sequence ID" value="GCC18539.1"/>
    <property type="molecule type" value="Genomic_DNA"/>
</dbReference>
<dbReference type="PANTHER" id="PTHR10033">
    <property type="entry name" value="CALSEQUESTRIN"/>
    <property type="match status" value="1"/>
</dbReference>
<evidence type="ECO:0000256" key="3">
    <source>
        <dbReference type="ARBA" id="ARBA00022837"/>
    </source>
</evidence>
<dbReference type="GO" id="GO:0030018">
    <property type="term" value="C:Z disc"/>
    <property type="evidence" value="ECO:0007669"/>
    <property type="project" value="TreeGrafter"/>
</dbReference>
<feature type="non-terminal residue" evidence="8">
    <location>
        <position position="77"/>
    </location>
</feature>
<organism evidence="8 9">
    <name type="scientific">Chiloscyllium punctatum</name>
    <name type="common">Brownbanded bambooshark</name>
    <name type="synonym">Hemiscyllium punctatum</name>
    <dbReference type="NCBI Taxonomy" id="137246"/>
    <lineage>
        <taxon>Eukaryota</taxon>
        <taxon>Metazoa</taxon>
        <taxon>Chordata</taxon>
        <taxon>Craniata</taxon>
        <taxon>Vertebrata</taxon>
        <taxon>Chondrichthyes</taxon>
        <taxon>Elasmobranchii</taxon>
        <taxon>Galeomorphii</taxon>
        <taxon>Galeoidea</taxon>
        <taxon>Orectolobiformes</taxon>
        <taxon>Hemiscylliidae</taxon>
        <taxon>Chiloscyllium</taxon>
    </lineage>
</organism>
<dbReference type="OrthoDB" id="9837374at2759"/>
<comment type="subcellular location">
    <subcellularLocation>
        <location evidence="1">Sarcoplasmic reticulum lumen</location>
    </subcellularLocation>
</comment>
<evidence type="ECO:0000256" key="5">
    <source>
        <dbReference type="ARBA" id="ARBA00023179"/>
    </source>
</evidence>
<evidence type="ECO:0000313" key="9">
    <source>
        <dbReference type="Proteomes" id="UP000287033"/>
    </source>
</evidence>